<dbReference type="SUPFAM" id="SSF52402">
    <property type="entry name" value="Adenine nucleotide alpha hydrolases-like"/>
    <property type="match status" value="1"/>
</dbReference>
<reference evidence="2" key="1">
    <citation type="submission" date="2019-08" db="EMBL/GenBank/DDBJ databases">
        <authorList>
            <person name="Kucharzyk K."/>
            <person name="Murdoch R.W."/>
            <person name="Higgins S."/>
            <person name="Loffler F."/>
        </authorList>
    </citation>
    <scope>NUCLEOTIDE SEQUENCE</scope>
</reference>
<dbReference type="Pfam" id="PF01012">
    <property type="entry name" value="ETF"/>
    <property type="match status" value="1"/>
</dbReference>
<evidence type="ECO:0000259" key="1">
    <source>
        <dbReference type="SMART" id="SM00893"/>
    </source>
</evidence>
<dbReference type="InterPro" id="IPR014730">
    <property type="entry name" value="ETF_a/b_N"/>
</dbReference>
<comment type="caution">
    <text evidence="2">The sequence shown here is derived from an EMBL/GenBank/DDBJ whole genome shotgun (WGS) entry which is preliminary data.</text>
</comment>
<protein>
    <submittedName>
        <fullName evidence="2">Protein FixA</fullName>
    </submittedName>
</protein>
<organism evidence="2">
    <name type="scientific">bioreactor metagenome</name>
    <dbReference type="NCBI Taxonomy" id="1076179"/>
    <lineage>
        <taxon>unclassified sequences</taxon>
        <taxon>metagenomes</taxon>
        <taxon>ecological metagenomes</taxon>
    </lineage>
</organism>
<feature type="domain" description="Electron transfer flavoprotein alpha/beta-subunit N-terminal" evidence="1">
    <location>
        <begin position="23"/>
        <end position="213"/>
    </location>
</feature>
<proteinExistence type="predicted"/>
<dbReference type="CDD" id="cd01714">
    <property type="entry name" value="ETF_beta"/>
    <property type="match status" value="1"/>
</dbReference>
<sequence>MLNIIACYKWVLDEQDIKINPGNLALDTSRAKRKISEYDRNAIEEAVIQAGECGATVASLTFGDSTAKQSLKDALSRGPEKAYWVNDNAAQTADGFVTANVLAAALRKIDKYDIILCGEGSADSYGQQVGPRIGALLGIPAITFVSELKIEGTKVIATRKIGDCTEVATAEFPVVVTLLPEINKPRIPSLKQVLGAAKKPVTEWKASDLGLGAEDLSPVNKIKEIKGFVMSRKNVLYKEGTPAEKVAGLVASLTKEGVL</sequence>
<dbReference type="InterPro" id="IPR012255">
    <property type="entry name" value="ETF_b"/>
</dbReference>
<dbReference type="PANTHER" id="PTHR21294">
    <property type="entry name" value="ELECTRON TRANSFER FLAVOPROTEIN BETA-SUBUNIT"/>
    <property type="match status" value="1"/>
</dbReference>
<dbReference type="PANTHER" id="PTHR21294:SF17">
    <property type="entry name" value="PROTEIN FIXA"/>
    <property type="match status" value="1"/>
</dbReference>
<dbReference type="EMBL" id="VSSQ01000046">
    <property type="protein sequence ID" value="MPL69398.1"/>
    <property type="molecule type" value="Genomic_DNA"/>
</dbReference>
<dbReference type="GO" id="GO:0009055">
    <property type="term" value="F:electron transfer activity"/>
    <property type="evidence" value="ECO:0007669"/>
    <property type="project" value="InterPro"/>
</dbReference>
<accession>A0A644TQY0</accession>
<dbReference type="PIRSF" id="PIRSF000090">
    <property type="entry name" value="Beta-ETF"/>
    <property type="match status" value="1"/>
</dbReference>
<gene>
    <name evidence="2" type="primary">fixA_2</name>
    <name evidence="2" type="ORF">SDC9_15139</name>
</gene>
<dbReference type="AlphaFoldDB" id="A0A644TQY0"/>
<dbReference type="SMART" id="SM00893">
    <property type="entry name" value="ETF"/>
    <property type="match status" value="1"/>
</dbReference>
<dbReference type="InterPro" id="IPR033948">
    <property type="entry name" value="ETF_beta_N"/>
</dbReference>
<dbReference type="InterPro" id="IPR014729">
    <property type="entry name" value="Rossmann-like_a/b/a_fold"/>
</dbReference>
<evidence type="ECO:0000313" key="2">
    <source>
        <dbReference type="EMBL" id="MPL69398.1"/>
    </source>
</evidence>
<dbReference type="Gene3D" id="3.40.50.620">
    <property type="entry name" value="HUPs"/>
    <property type="match status" value="1"/>
</dbReference>
<name>A0A644TQY0_9ZZZZ</name>